<feature type="domain" description="BPP" evidence="2">
    <location>
        <begin position="22"/>
        <end position="310"/>
    </location>
</feature>
<dbReference type="SUPFAM" id="SSF50956">
    <property type="entry name" value="Thermostable phytase (3-phytase)"/>
    <property type="match status" value="2"/>
</dbReference>
<dbReference type="InterPro" id="IPR011042">
    <property type="entry name" value="6-blade_b-propeller_TolB-like"/>
</dbReference>
<dbReference type="InterPro" id="IPR003431">
    <property type="entry name" value="B-propeller_Phytase"/>
</dbReference>
<dbReference type="Gene3D" id="2.120.10.30">
    <property type="entry name" value="TolB, C-terminal domain"/>
    <property type="match status" value="2"/>
</dbReference>
<evidence type="ECO:0000256" key="1">
    <source>
        <dbReference type="SAM" id="SignalP"/>
    </source>
</evidence>
<dbReference type="Pfam" id="PF02333">
    <property type="entry name" value="Phytase"/>
    <property type="match status" value="1"/>
</dbReference>
<gene>
    <name evidence="3" type="ORF">KDM87_09575</name>
</gene>
<dbReference type="EMBL" id="JAGSPK010000003">
    <property type="protein sequence ID" value="MBR7792843.1"/>
    <property type="molecule type" value="Genomic_DNA"/>
</dbReference>
<protein>
    <submittedName>
        <fullName evidence="3">Phytase</fullName>
    </submittedName>
</protein>
<evidence type="ECO:0000259" key="2">
    <source>
        <dbReference type="PROSITE" id="PS51662"/>
    </source>
</evidence>
<keyword evidence="4" id="KW-1185">Reference proteome</keyword>
<keyword evidence="1" id="KW-0732">Signal</keyword>
<dbReference type="PROSITE" id="PS51662">
    <property type="entry name" value="BP_PHYTASE"/>
    <property type="match status" value="2"/>
</dbReference>
<name>A0ABS5H2H7_9BURK</name>
<evidence type="ECO:0000313" key="4">
    <source>
        <dbReference type="Proteomes" id="UP000682982"/>
    </source>
</evidence>
<feature type="signal peptide" evidence="1">
    <location>
        <begin position="1"/>
        <end position="25"/>
    </location>
</feature>
<dbReference type="RefSeq" id="WP_212678868.1">
    <property type="nucleotide sequence ID" value="NZ_JAGSPK010000003.1"/>
</dbReference>
<feature type="domain" description="BPP" evidence="2">
    <location>
        <begin position="313"/>
        <end position="640"/>
    </location>
</feature>
<proteinExistence type="predicted"/>
<accession>A0ABS5H2H7</accession>
<organism evidence="3 4">
    <name type="scientific">Undibacterium rivi</name>
    <dbReference type="NCBI Taxonomy" id="2828729"/>
    <lineage>
        <taxon>Bacteria</taxon>
        <taxon>Pseudomonadati</taxon>
        <taxon>Pseudomonadota</taxon>
        <taxon>Betaproteobacteria</taxon>
        <taxon>Burkholderiales</taxon>
        <taxon>Oxalobacteraceae</taxon>
        <taxon>Undibacterium</taxon>
    </lineage>
</organism>
<evidence type="ECO:0000313" key="3">
    <source>
        <dbReference type="EMBL" id="MBR7792843.1"/>
    </source>
</evidence>
<reference evidence="3 4" key="1">
    <citation type="submission" date="2021-04" db="EMBL/GenBank/DDBJ databases">
        <title>novel species isolated from subtropical streams in China.</title>
        <authorList>
            <person name="Lu H."/>
        </authorList>
    </citation>
    <scope>NUCLEOTIDE SEQUENCE [LARGE SCALE GENOMIC DNA]</scope>
    <source>
        <strain evidence="3 4">FT147W</strain>
    </source>
</reference>
<comment type="caution">
    <text evidence="3">The sequence shown here is derived from an EMBL/GenBank/DDBJ whole genome shotgun (WGS) entry which is preliminary data.</text>
</comment>
<sequence>MRTLSLQAHLLLALSLLTLSPLSNAVSPTPSFHADAKDLPVTLQRAQELVRLPDGGWLMLDKNNLRLMHADGTERARVPMRAKHLDIRAHTQGAYAMLLEADTQRSLPFIVDTHTGELLAQPSLPSPPFALESSCLYRDAQQQDHVFLIGKEGISEQWIRYGSGFQLLRRLALPPHIRHCRSDDTQHTLYVSTAETGVWAISADAENLLHHWLIETPRPTRQSSEGAPKIVALTGGVAIVDEQTQQLHRYLQQGTQWKKLASQPLQNRDLSKKTHATSTKKIATTTSFEHPLIVRKNNVTKAWQMYAISWEKTPTTNDNSVIIPADVQTDVVARFGDAADDPAIWVHPSDPARSRVLGTNKKQGLLVYNLQGKQLQLLESGRLNNVDIRQNIRFENADAQQRFDLALATQRDDNSLALYTIASDGEVREATRLPTTLEKIYGFCLYRPQSGGLEAFVNDKDGRYQQYRIRYINGNFSSQLVRSFKLVTQPEGCVVDDQRARIFIGEEKHGIWVTSADAEQAAVLQLVMPVGKQLVADVEGLALYQGKKSTYLLVSSQGDNSYLVLNAQPPYQLRGKFRIGTNLSAGIDGTSETDGIEVSSAYLGAHFPKGMLVVQDGYKRLPDGPQNFKYIRWETIADRLHLED</sequence>
<feature type="chain" id="PRO_5046386090" evidence="1">
    <location>
        <begin position="26"/>
        <end position="644"/>
    </location>
</feature>
<dbReference type="Proteomes" id="UP000682982">
    <property type="component" value="Unassembled WGS sequence"/>
</dbReference>